<evidence type="ECO:0000313" key="9">
    <source>
        <dbReference type="Proteomes" id="UP001187471"/>
    </source>
</evidence>
<evidence type="ECO:0000256" key="1">
    <source>
        <dbReference type="ARBA" id="ARBA00004170"/>
    </source>
</evidence>
<dbReference type="Gene3D" id="3.30.70.100">
    <property type="match status" value="1"/>
</dbReference>
<dbReference type="GO" id="GO:0016020">
    <property type="term" value="C:membrane"/>
    <property type="evidence" value="ECO:0007669"/>
    <property type="project" value="UniProtKB-SubCell"/>
</dbReference>
<protein>
    <recommendedName>
        <fullName evidence="7">HMA domain-containing protein</fullName>
    </recommendedName>
</protein>
<evidence type="ECO:0000256" key="4">
    <source>
        <dbReference type="ARBA" id="ARBA00023289"/>
    </source>
</evidence>
<feature type="compositionally biased region" description="Gly residues" evidence="6">
    <location>
        <begin position="230"/>
        <end position="240"/>
    </location>
</feature>
<feature type="compositionally biased region" description="Basic and acidic residues" evidence="6">
    <location>
        <begin position="112"/>
        <end position="125"/>
    </location>
</feature>
<dbReference type="InterPro" id="IPR006121">
    <property type="entry name" value="HMA_dom"/>
</dbReference>
<keyword evidence="4" id="KW-0449">Lipoprotein</keyword>
<feature type="compositionally biased region" description="Basic and acidic residues" evidence="6">
    <location>
        <begin position="90"/>
        <end position="104"/>
    </location>
</feature>
<feature type="compositionally biased region" description="Basic and acidic residues" evidence="6">
    <location>
        <begin position="135"/>
        <end position="148"/>
    </location>
</feature>
<dbReference type="PROSITE" id="PS50846">
    <property type="entry name" value="HMA_2"/>
    <property type="match status" value="1"/>
</dbReference>
<comment type="caution">
    <text evidence="8">The sequence shown here is derived from an EMBL/GenBank/DDBJ whole genome shotgun (WGS) entry which is preliminary data.</text>
</comment>
<evidence type="ECO:0000256" key="2">
    <source>
        <dbReference type="ARBA" id="ARBA00022481"/>
    </source>
</evidence>
<feature type="region of interest" description="Disordered" evidence="6">
    <location>
        <begin position="90"/>
        <end position="148"/>
    </location>
</feature>
<dbReference type="PANTHER" id="PTHR45868:SF69">
    <property type="entry name" value="HEAVY METAL-ASSOCIATED ISOPRENYLATED PLANT PROTEIN 35"/>
    <property type="match status" value="1"/>
</dbReference>
<dbReference type="FunFam" id="3.30.70.100:FF:000008">
    <property type="entry name" value="Copper transport protein ATOX1"/>
    <property type="match status" value="1"/>
</dbReference>
<feature type="compositionally biased region" description="Pro residues" evidence="6">
    <location>
        <begin position="348"/>
        <end position="360"/>
    </location>
</feature>
<feature type="region of interest" description="Disordered" evidence="6">
    <location>
        <begin position="348"/>
        <end position="369"/>
    </location>
</feature>
<dbReference type="GO" id="GO:0046872">
    <property type="term" value="F:metal ion binding"/>
    <property type="evidence" value="ECO:0007669"/>
    <property type="project" value="UniProtKB-KW"/>
</dbReference>
<comment type="subcellular location">
    <subcellularLocation>
        <location evidence="1">Membrane</location>
        <topology evidence="1">Peripheral membrane protein</topology>
    </subcellularLocation>
</comment>
<organism evidence="8 9">
    <name type="scientific">Escallonia rubra</name>
    <dbReference type="NCBI Taxonomy" id="112253"/>
    <lineage>
        <taxon>Eukaryota</taxon>
        <taxon>Viridiplantae</taxon>
        <taxon>Streptophyta</taxon>
        <taxon>Embryophyta</taxon>
        <taxon>Tracheophyta</taxon>
        <taxon>Spermatophyta</taxon>
        <taxon>Magnoliopsida</taxon>
        <taxon>eudicotyledons</taxon>
        <taxon>Gunneridae</taxon>
        <taxon>Pentapetalae</taxon>
        <taxon>asterids</taxon>
        <taxon>campanulids</taxon>
        <taxon>Escalloniales</taxon>
        <taxon>Escalloniaceae</taxon>
        <taxon>Escallonia</taxon>
    </lineage>
</organism>
<evidence type="ECO:0000259" key="7">
    <source>
        <dbReference type="PROSITE" id="PS50846"/>
    </source>
</evidence>
<feature type="compositionally biased region" description="Basic and acidic residues" evidence="6">
    <location>
        <begin position="198"/>
        <end position="207"/>
    </location>
</feature>
<gene>
    <name evidence="8" type="ORF">RJ640_024746</name>
</gene>
<dbReference type="Pfam" id="PF00403">
    <property type="entry name" value="HMA"/>
    <property type="match status" value="1"/>
</dbReference>
<sequence length="380" mass="40194">MAGHEVEEPSEPLNYKKSSYFNLSSPLLISQTWVLKVSIHCEGCKKKVKKILHNIDGVYTADIDTRQQKVVVTGNIDAGTLLRKLNKSNKHAELWPESPADRKANKNPGKPHNKEKPKDQEKAEEATPADAGKNPGDKEVKPTVKVDEPAKVTETIGVGGGGIPVKNNGAGGANVGAPVKVIQSAVKVDAVTAQVVKDTKAEGKKPETGAAVNQPTSPPVEKKGGEGAEKGIGGAGGSGTSGKKKKKKVQIGSTVVEGEASIPAPASRGSPTHNTGPPPTPLHQSPPRHHGHQYPPHYYAPPAPAYAVSYNTAHPSSSSTASYYAAPQPNTYSYAYAYPGNAYPYAAEPPAPDFDPYPPRHPLDSFEMFSDENPNGCLVM</sequence>
<reference evidence="8" key="1">
    <citation type="submission" date="2022-12" db="EMBL/GenBank/DDBJ databases">
        <title>Draft genome assemblies for two species of Escallonia (Escalloniales).</title>
        <authorList>
            <person name="Chanderbali A."/>
            <person name="Dervinis C."/>
            <person name="Anghel I."/>
            <person name="Soltis D."/>
            <person name="Soltis P."/>
            <person name="Zapata F."/>
        </authorList>
    </citation>
    <scope>NUCLEOTIDE SEQUENCE</scope>
    <source>
        <strain evidence="8">UCBG92.1500</strain>
        <tissue evidence="8">Leaf</tissue>
    </source>
</reference>
<dbReference type="CDD" id="cd00371">
    <property type="entry name" value="HMA"/>
    <property type="match status" value="1"/>
</dbReference>
<evidence type="ECO:0000256" key="6">
    <source>
        <dbReference type="SAM" id="MobiDB-lite"/>
    </source>
</evidence>
<name>A0AA88QVG6_9ASTE</name>
<dbReference type="AlphaFoldDB" id="A0AA88QVG6"/>
<keyword evidence="3" id="KW-0479">Metal-binding</keyword>
<evidence type="ECO:0000313" key="8">
    <source>
        <dbReference type="EMBL" id="KAK2976912.1"/>
    </source>
</evidence>
<keyword evidence="4" id="KW-0636">Prenylation</keyword>
<proteinExistence type="inferred from homology"/>
<feature type="region of interest" description="Disordered" evidence="6">
    <location>
        <begin position="198"/>
        <end position="298"/>
    </location>
</feature>
<keyword evidence="9" id="KW-1185">Reference proteome</keyword>
<feature type="domain" description="HMA" evidence="7">
    <location>
        <begin position="30"/>
        <end position="93"/>
    </location>
</feature>
<evidence type="ECO:0000256" key="5">
    <source>
        <dbReference type="ARBA" id="ARBA00024045"/>
    </source>
</evidence>
<keyword evidence="2" id="KW-0488">Methylation</keyword>
<dbReference type="GO" id="GO:0009626">
    <property type="term" value="P:plant-type hypersensitive response"/>
    <property type="evidence" value="ECO:0007669"/>
    <property type="project" value="UniProtKB-KW"/>
</dbReference>
<dbReference type="Proteomes" id="UP001187471">
    <property type="component" value="Unassembled WGS sequence"/>
</dbReference>
<evidence type="ECO:0000256" key="3">
    <source>
        <dbReference type="ARBA" id="ARBA00022723"/>
    </source>
</evidence>
<feature type="compositionally biased region" description="Basic and acidic residues" evidence="6">
    <location>
        <begin position="220"/>
        <end position="229"/>
    </location>
</feature>
<dbReference type="PANTHER" id="PTHR45868">
    <property type="entry name" value="HEAVY METAL-ASSOCIATED ISOPRENYLATED PLANT PROTEIN 33-RELATED"/>
    <property type="match status" value="1"/>
</dbReference>
<dbReference type="InterPro" id="IPR036163">
    <property type="entry name" value="HMA_dom_sf"/>
</dbReference>
<comment type="similarity">
    <text evidence="5">Belongs to the HIPP family.</text>
</comment>
<dbReference type="SUPFAM" id="SSF55008">
    <property type="entry name" value="HMA, heavy metal-associated domain"/>
    <property type="match status" value="1"/>
</dbReference>
<dbReference type="EMBL" id="JAVXUO010002027">
    <property type="protein sequence ID" value="KAK2976912.1"/>
    <property type="molecule type" value="Genomic_DNA"/>
</dbReference>
<accession>A0AA88QVG6</accession>